<reference evidence="1 2" key="1">
    <citation type="submission" date="2016-09" db="EMBL/GenBank/DDBJ databases">
        <authorList>
            <person name="Capua I."/>
            <person name="De Benedictis P."/>
            <person name="Joannis T."/>
            <person name="Lombin L.H."/>
            <person name="Cattoli G."/>
        </authorList>
    </citation>
    <scope>NUCLEOTIDE SEQUENCE [LARGE SCALE GENOMIC DNA]</scope>
    <source>
        <strain evidence="1 2">IMI 309357</strain>
    </source>
</reference>
<name>A0A1G4BRD6_9PEZI</name>
<gene>
    <name evidence="1" type="ORF">CORC01_00854</name>
</gene>
<dbReference type="GeneID" id="34554020"/>
<dbReference type="RefSeq" id="XP_022481127.1">
    <property type="nucleotide sequence ID" value="XM_022612510.1"/>
</dbReference>
<comment type="caution">
    <text evidence="1">The sequence shown here is derived from an EMBL/GenBank/DDBJ whole genome shotgun (WGS) entry which is preliminary data.</text>
</comment>
<dbReference type="EMBL" id="MJBS01000004">
    <property type="protein sequence ID" value="OHF03992.1"/>
    <property type="molecule type" value="Genomic_DNA"/>
</dbReference>
<dbReference type="AlphaFoldDB" id="A0A1G4BRD6"/>
<keyword evidence="2" id="KW-1185">Reference proteome</keyword>
<sequence length="155" mass="17506">MKDDRLIIEPNTYGCNQVLLQMTEYGETDSFFATLLGDSAPSWQFLAKLTVDYDLVVPSGKCYLQHFLTRGFRYAPHHDVTAVGHHTGDTEEQKEQSAVSRGDKLFTRTVNETEMVAMLASLAKAAGQMASLKQLQFRAVLPMRLHVFHVDYFDS</sequence>
<dbReference type="Proteomes" id="UP000176998">
    <property type="component" value="Unassembled WGS sequence"/>
</dbReference>
<organism evidence="1 2">
    <name type="scientific">Colletotrichum orchidophilum</name>
    <dbReference type="NCBI Taxonomy" id="1209926"/>
    <lineage>
        <taxon>Eukaryota</taxon>
        <taxon>Fungi</taxon>
        <taxon>Dikarya</taxon>
        <taxon>Ascomycota</taxon>
        <taxon>Pezizomycotina</taxon>
        <taxon>Sordariomycetes</taxon>
        <taxon>Hypocreomycetidae</taxon>
        <taxon>Glomerellales</taxon>
        <taxon>Glomerellaceae</taxon>
        <taxon>Colletotrichum</taxon>
    </lineage>
</organism>
<evidence type="ECO:0000313" key="2">
    <source>
        <dbReference type="Proteomes" id="UP000176998"/>
    </source>
</evidence>
<accession>A0A1G4BRD6</accession>
<dbReference type="OrthoDB" id="5985073at2759"/>
<evidence type="ECO:0000313" key="1">
    <source>
        <dbReference type="EMBL" id="OHF03992.1"/>
    </source>
</evidence>
<protein>
    <submittedName>
        <fullName evidence="1">Uncharacterized protein</fullName>
    </submittedName>
</protein>
<proteinExistence type="predicted"/>